<keyword evidence="2" id="KW-1185">Reference proteome</keyword>
<dbReference type="EMBL" id="BTRK01000003">
    <property type="protein sequence ID" value="GMR40192.1"/>
    <property type="molecule type" value="Genomic_DNA"/>
</dbReference>
<accession>A0AAN4ZFB5</accession>
<organism evidence="1 2">
    <name type="scientific">Pristionchus mayeri</name>
    <dbReference type="NCBI Taxonomy" id="1317129"/>
    <lineage>
        <taxon>Eukaryota</taxon>
        <taxon>Metazoa</taxon>
        <taxon>Ecdysozoa</taxon>
        <taxon>Nematoda</taxon>
        <taxon>Chromadorea</taxon>
        <taxon>Rhabditida</taxon>
        <taxon>Rhabditina</taxon>
        <taxon>Diplogasteromorpha</taxon>
        <taxon>Diplogasteroidea</taxon>
        <taxon>Neodiplogasteridae</taxon>
        <taxon>Pristionchus</taxon>
    </lineage>
</organism>
<comment type="caution">
    <text evidence="1">The sequence shown here is derived from an EMBL/GenBank/DDBJ whole genome shotgun (WGS) entry which is preliminary data.</text>
</comment>
<dbReference type="AlphaFoldDB" id="A0AAN4ZFB5"/>
<reference evidence="2" key="1">
    <citation type="submission" date="2022-10" db="EMBL/GenBank/DDBJ databases">
        <title>Genome assembly of Pristionchus species.</title>
        <authorList>
            <person name="Yoshida K."/>
            <person name="Sommer R.J."/>
        </authorList>
    </citation>
    <scope>NUCLEOTIDE SEQUENCE [LARGE SCALE GENOMIC DNA]</scope>
    <source>
        <strain evidence="2">RS5460</strain>
    </source>
</reference>
<gene>
    <name evidence="1" type="ORF">PMAYCL1PPCAC_10387</name>
</gene>
<sequence>MLLDDEMDAVADVEKSIVDARVGCGKFVRSIDGHSRWFLRADYGTVPESLIHHDDSSGGQ</sequence>
<name>A0AAN4ZFB5_9BILA</name>
<evidence type="ECO:0000313" key="1">
    <source>
        <dbReference type="EMBL" id="GMR40192.1"/>
    </source>
</evidence>
<protein>
    <submittedName>
        <fullName evidence="1">Uncharacterized protein</fullName>
    </submittedName>
</protein>
<dbReference type="Proteomes" id="UP001328107">
    <property type="component" value="Unassembled WGS sequence"/>
</dbReference>
<evidence type="ECO:0000313" key="2">
    <source>
        <dbReference type="Proteomes" id="UP001328107"/>
    </source>
</evidence>
<proteinExistence type="predicted"/>